<dbReference type="GO" id="GO:0044183">
    <property type="term" value="F:protein folding chaperone"/>
    <property type="evidence" value="ECO:0007669"/>
    <property type="project" value="TreeGrafter"/>
</dbReference>
<dbReference type="PANTHER" id="PTHR30560:SF3">
    <property type="entry name" value="TRIGGER FACTOR-LIKE PROTEIN TIG, CHLOROPLASTIC"/>
    <property type="match status" value="1"/>
</dbReference>
<feature type="domain" description="PPIase FKBP-type" evidence="16">
    <location>
        <begin position="162"/>
        <end position="244"/>
    </location>
</feature>
<dbReference type="RefSeq" id="WP_008789753.1">
    <property type="nucleotide sequence ID" value="NZ_AKCB01000001.1"/>
</dbReference>
<feature type="coiled-coil region" evidence="15">
    <location>
        <begin position="127"/>
        <end position="154"/>
    </location>
</feature>
<gene>
    <name evidence="12" type="primary">tig</name>
    <name evidence="17" type="ORF">HMPREF9488_02666</name>
</gene>
<comment type="catalytic activity">
    <reaction evidence="1 12 13">
        <text>[protein]-peptidylproline (omega=180) = [protein]-peptidylproline (omega=0)</text>
        <dbReference type="Rhea" id="RHEA:16237"/>
        <dbReference type="Rhea" id="RHEA-COMP:10747"/>
        <dbReference type="Rhea" id="RHEA-COMP:10748"/>
        <dbReference type="ChEBI" id="CHEBI:83833"/>
        <dbReference type="ChEBI" id="CHEBI:83834"/>
        <dbReference type="EC" id="5.2.1.8"/>
    </reaction>
</comment>
<keyword evidence="5 12" id="KW-0132">Cell division</keyword>
<dbReference type="HOGENOM" id="CLU_033058_3_2_9"/>
<dbReference type="SUPFAM" id="SSF54534">
    <property type="entry name" value="FKBP-like"/>
    <property type="match status" value="1"/>
</dbReference>
<dbReference type="InterPro" id="IPR001179">
    <property type="entry name" value="PPIase_FKBP_dom"/>
</dbReference>
<evidence type="ECO:0000256" key="8">
    <source>
        <dbReference type="ARBA" id="ARBA00023235"/>
    </source>
</evidence>
<evidence type="ECO:0000256" key="3">
    <source>
        <dbReference type="ARBA" id="ARBA00013194"/>
    </source>
</evidence>
<accession>E7GD23</accession>
<dbReference type="EC" id="5.2.1.8" evidence="3 12"/>
<evidence type="ECO:0000256" key="4">
    <source>
        <dbReference type="ARBA" id="ARBA00016902"/>
    </source>
</evidence>
<comment type="domain">
    <text evidence="12">Consists of 3 domains; the N-terminus binds the ribosome, the middle domain has PPIase activity, while the C-terminus has intrinsic chaperone activity on its own.</text>
</comment>
<organism evidence="17 18">
    <name type="scientific">Coprobacillus cateniformis</name>
    <dbReference type="NCBI Taxonomy" id="100884"/>
    <lineage>
        <taxon>Bacteria</taxon>
        <taxon>Bacillati</taxon>
        <taxon>Bacillota</taxon>
        <taxon>Erysipelotrichia</taxon>
        <taxon>Erysipelotrichales</taxon>
        <taxon>Coprobacillaceae</taxon>
        <taxon>Coprobacillus</taxon>
    </lineage>
</organism>
<dbReference type="InterPro" id="IPR046357">
    <property type="entry name" value="PPIase_dom_sf"/>
</dbReference>
<keyword evidence="15" id="KW-0175">Coiled coil</keyword>
<dbReference type="InterPro" id="IPR008881">
    <property type="entry name" value="Trigger_fac_ribosome-bd_bac"/>
</dbReference>
<dbReference type="Gene3D" id="3.10.50.40">
    <property type="match status" value="1"/>
</dbReference>
<dbReference type="eggNOG" id="COG0544">
    <property type="taxonomic scope" value="Bacteria"/>
</dbReference>
<keyword evidence="9 12" id="KW-0131">Cell cycle</keyword>
<dbReference type="GeneID" id="78228241"/>
<dbReference type="AlphaFoldDB" id="E7GD23"/>
<comment type="function">
    <text evidence="10 12">Involved in protein export. Acts as a chaperone by maintaining the newly synthesized protein in an open conformation. Functions as a peptidyl-prolyl cis-trans isomerase.</text>
</comment>
<keyword evidence="6 12" id="KW-0697">Rotamase</keyword>
<dbReference type="Proteomes" id="UP000003157">
    <property type="component" value="Unassembled WGS sequence"/>
</dbReference>
<evidence type="ECO:0000256" key="15">
    <source>
        <dbReference type="SAM" id="Coils"/>
    </source>
</evidence>
<evidence type="ECO:0000256" key="12">
    <source>
        <dbReference type="HAMAP-Rule" id="MF_00303"/>
    </source>
</evidence>
<dbReference type="InterPro" id="IPR036611">
    <property type="entry name" value="Trigger_fac_ribosome-bd_sf"/>
</dbReference>
<dbReference type="HAMAP" id="MF_00303">
    <property type="entry name" value="Trigger_factor_Tig"/>
    <property type="match status" value="1"/>
</dbReference>
<name>E7GD23_9FIRM</name>
<dbReference type="PIRSF" id="PIRSF003095">
    <property type="entry name" value="Trigger_factor"/>
    <property type="match status" value="1"/>
</dbReference>
<dbReference type="InterPro" id="IPR005215">
    <property type="entry name" value="Trig_fac"/>
</dbReference>
<evidence type="ECO:0000256" key="14">
    <source>
        <dbReference type="RuleBase" id="RU003914"/>
    </source>
</evidence>
<dbReference type="InterPro" id="IPR008880">
    <property type="entry name" value="Trigger_fac_C"/>
</dbReference>
<proteinExistence type="inferred from homology"/>
<dbReference type="GO" id="GO:0015031">
    <property type="term" value="P:protein transport"/>
    <property type="evidence" value="ECO:0007669"/>
    <property type="project" value="UniProtKB-UniRule"/>
</dbReference>
<dbReference type="PROSITE" id="PS50059">
    <property type="entry name" value="FKBP_PPIASE"/>
    <property type="match status" value="1"/>
</dbReference>
<dbReference type="PANTHER" id="PTHR30560">
    <property type="entry name" value="TRIGGER FACTOR CHAPERONE AND PEPTIDYL-PROLYL CIS/TRANS ISOMERASE"/>
    <property type="match status" value="1"/>
</dbReference>
<dbReference type="Pfam" id="PF05698">
    <property type="entry name" value="Trigger_C"/>
    <property type="match status" value="1"/>
</dbReference>
<protein>
    <recommendedName>
        <fullName evidence="4 12">Trigger factor</fullName>
        <shortName evidence="12">TF</shortName>
        <ecNumber evidence="3 12">5.2.1.8</ecNumber>
    </recommendedName>
    <alternativeName>
        <fullName evidence="11 12">PPIase</fullName>
    </alternativeName>
</protein>
<dbReference type="Pfam" id="PF05697">
    <property type="entry name" value="Trigger_N"/>
    <property type="match status" value="1"/>
</dbReference>
<dbReference type="SUPFAM" id="SSF102735">
    <property type="entry name" value="Trigger factor ribosome-binding domain"/>
    <property type="match status" value="1"/>
</dbReference>
<evidence type="ECO:0000256" key="7">
    <source>
        <dbReference type="ARBA" id="ARBA00023186"/>
    </source>
</evidence>
<dbReference type="EMBL" id="ADKX01000039">
    <property type="protein sequence ID" value="EFW04382.1"/>
    <property type="molecule type" value="Genomic_DNA"/>
</dbReference>
<dbReference type="GO" id="GO:0043022">
    <property type="term" value="F:ribosome binding"/>
    <property type="evidence" value="ECO:0007669"/>
    <property type="project" value="TreeGrafter"/>
</dbReference>
<evidence type="ECO:0000256" key="6">
    <source>
        <dbReference type="ARBA" id="ARBA00023110"/>
    </source>
</evidence>
<dbReference type="FunFam" id="3.10.50.40:FF:000001">
    <property type="entry name" value="Trigger factor"/>
    <property type="match status" value="1"/>
</dbReference>
<dbReference type="NCBIfam" id="TIGR00115">
    <property type="entry name" value="tig"/>
    <property type="match status" value="1"/>
</dbReference>
<evidence type="ECO:0000313" key="18">
    <source>
        <dbReference type="Proteomes" id="UP000003157"/>
    </source>
</evidence>
<sequence length="426" mass="47744">METVCNKLEKCMMEVKVTFTTEEWKNAQEKALEKLAKNVKIDGFRQGKAPMKMVKSRVGKAAILEEATDVVLKKSYAAILLDNNIQPVGQPQVQIDELTEDVLKVTVTAPVAPEVTLGQYKGLEVKKGTVKVTKKEIEAELANYQNQFAELVIKEEGTVENGDTAVIDFEGFKDGVAFEGGKAENHSLEIGSGSFIPGFEEQVVGMKVGEEKEIHVTFPEEYQSAELAGQEAVFKVKVHEIKTKVLPDIDDELAKDVNIDGIETLADLETYTKEQIKNKKQTEVESKFSDDIFNAVIENTPLEVPEAMIETETQTMLREVEQNLSQQGLNMELFQQLTGKTMEDMKAEMSEQAEKRVKFNLILAEIAKAENIEISDEEVDDEIKEIATYYGREFDEVKTIFEAQMGQIKSDLATRKAVQLIKDNVK</sequence>
<dbReference type="OrthoDB" id="9767721at2"/>
<evidence type="ECO:0000256" key="11">
    <source>
        <dbReference type="ARBA" id="ARBA00029986"/>
    </source>
</evidence>
<evidence type="ECO:0000313" key="17">
    <source>
        <dbReference type="EMBL" id="EFW04382.1"/>
    </source>
</evidence>
<dbReference type="GO" id="GO:0043335">
    <property type="term" value="P:protein unfolding"/>
    <property type="evidence" value="ECO:0007669"/>
    <property type="project" value="TreeGrafter"/>
</dbReference>
<dbReference type="Gene3D" id="3.30.70.1050">
    <property type="entry name" value="Trigger factor ribosome-binding domain"/>
    <property type="match status" value="1"/>
</dbReference>
<dbReference type="GO" id="GO:0003755">
    <property type="term" value="F:peptidyl-prolyl cis-trans isomerase activity"/>
    <property type="evidence" value="ECO:0007669"/>
    <property type="project" value="UniProtKB-UniRule"/>
</dbReference>
<dbReference type="GO" id="GO:0051083">
    <property type="term" value="P:'de novo' cotranslational protein folding"/>
    <property type="evidence" value="ECO:0007669"/>
    <property type="project" value="TreeGrafter"/>
</dbReference>
<evidence type="ECO:0000259" key="16">
    <source>
        <dbReference type="PROSITE" id="PS50059"/>
    </source>
</evidence>
<dbReference type="InterPro" id="IPR027304">
    <property type="entry name" value="Trigger_fact/SurA_dom_sf"/>
</dbReference>
<dbReference type="GO" id="GO:0051301">
    <property type="term" value="P:cell division"/>
    <property type="evidence" value="ECO:0007669"/>
    <property type="project" value="UniProtKB-KW"/>
</dbReference>
<evidence type="ECO:0000256" key="5">
    <source>
        <dbReference type="ARBA" id="ARBA00022618"/>
    </source>
</evidence>
<reference evidence="17 18" key="1">
    <citation type="submission" date="2010-12" db="EMBL/GenBank/DDBJ databases">
        <title>The Genome Sequence of Coprobacillus sp. strain 29_1.</title>
        <authorList>
            <consortium name="The Broad Institute Genome Sequencing Platform"/>
            <person name="Earl A."/>
            <person name="Ward D."/>
            <person name="Feldgarden M."/>
            <person name="Gevers D."/>
            <person name="Daigneault M."/>
            <person name="Sibley C.D."/>
            <person name="White A."/>
            <person name="Strauss J."/>
            <person name="Allen-Vercoe E."/>
            <person name="Young S.K."/>
            <person name="Zeng Q."/>
            <person name="Gargeya S."/>
            <person name="Fitzgerald M."/>
            <person name="Haas B."/>
            <person name="Abouelleil A."/>
            <person name="Alvarado L."/>
            <person name="Arachchi H.M."/>
            <person name="Berlin A."/>
            <person name="Brown A."/>
            <person name="Chapman S.B."/>
            <person name="Chen Z."/>
            <person name="Dunbar C."/>
            <person name="Freedman E."/>
            <person name="Gearin G."/>
            <person name="Gellesch M."/>
            <person name="Goldberg J."/>
            <person name="Griggs A."/>
            <person name="Gujja S."/>
            <person name="Heilman E."/>
            <person name="Heiman D."/>
            <person name="Howarth C."/>
            <person name="Larson L."/>
            <person name="Lui A."/>
            <person name="MacDonald P.J.P."/>
            <person name="Mehta T."/>
            <person name="Montmayeur A."/>
            <person name="Murphy C."/>
            <person name="Neiman D."/>
            <person name="Pearson M."/>
            <person name="Priest M."/>
            <person name="Roberts A."/>
            <person name="Saif S."/>
            <person name="Shea T."/>
            <person name="Shenoy N."/>
            <person name="Sisk P."/>
            <person name="Stolte C."/>
            <person name="Sykes S."/>
            <person name="White J."/>
            <person name="Yandava C."/>
            <person name="Nusbaum C."/>
            <person name="Birren B."/>
        </authorList>
    </citation>
    <scope>NUCLEOTIDE SEQUENCE [LARGE SCALE GENOMIC DNA]</scope>
    <source>
        <strain evidence="17 18">29_1</strain>
    </source>
</reference>
<evidence type="ECO:0000256" key="13">
    <source>
        <dbReference type="PROSITE-ProRule" id="PRU00277"/>
    </source>
</evidence>
<comment type="caution">
    <text evidence="17">The sequence shown here is derived from an EMBL/GenBank/DDBJ whole genome shotgun (WGS) entry which is preliminary data.</text>
</comment>
<evidence type="ECO:0000256" key="2">
    <source>
        <dbReference type="ARBA" id="ARBA00005464"/>
    </source>
</evidence>
<dbReference type="Pfam" id="PF00254">
    <property type="entry name" value="FKBP_C"/>
    <property type="match status" value="1"/>
</dbReference>
<keyword evidence="12" id="KW-0963">Cytoplasm</keyword>
<dbReference type="STRING" id="100884.GCA_000269565_00319"/>
<dbReference type="SUPFAM" id="SSF109998">
    <property type="entry name" value="Triger factor/SurA peptide-binding domain-like"/>
    <property type="match status" value="1"/>
</dbReference>
<keyword evidence="8 12" id="KW-0413">Isomerase</keyword>
<evidence type="ECO:0000256" key="10">
    <source>
        <dbReference type="ARBA" id="ARBA00024849"/>
    </source>
</evidence>
<comment type="subcellular location">
    <subcellularLocation>
        <location evidence="12">Cytoplasm</location>
    </subcellularLocation>
    <text evidence="12">About half TF is bound to the ribosome near the polypeptide exit tunnel while the other half is free in the cytoplasm.</text>
</comment>
<keyword evidence="7 12" id="KW-0143">Chaperone</keyword>
<dbReference type="Gene3D" id="1.10.3120.10">
    <property type="entry name" value="Trigger factor, C-terminal domain"/>
    <property type="match status" value="1"/>
</dbReference>
<evidence type="ECO:0000256" key="1">
    <source>
        <dbReference type="ARBA" id="ARBA00000971"/>
    </source>
</evidence>
<dbReference type="GO" id="GO:0005737">
    <property type="term" value="C:cytoplasm"/>
    <property type="evidence" value="ECO:0007669"/>
    <property type="project" value="UniProtKB-SubCell"/>
</dbReference>
<dbReference type="InterPro" id="IPR037041">
    <property type="entry name" value="Trigger_fac_C_sf"/>
</dbReference>
<comment type="similarity">
    <text evidence="2 12 14">Belongs to the FKBP-type PPIase family. Tig subfamily.</text>
</comment>
<evidence type="ECO:0000256" key="9">
    <source>
        <dbReference type="ARBA" id="ARBA00023306"/>
    </source>
</evidence>
<keyword evidence="18" id="KW-1185">Reference proteome</keyword>